<evidence type="ECO:0008006" key="6">
    <source>
        <dbReference type="Google" id="ProtNLM"/>
    </source>
</evidence>
<evidence type="ECO:0000313" key="4">
    <source>
        <dbReference type="EMBL" id="AZS50507.1"/>
    </source>
</evidence>
<sequence>MIKNKKILISMQLCICLRLKALLHLLEEFFMKKAIIMASAIVLSSLSYVSAATAPTAATKPVQSWTCQDFLDLSETYRPTAVGVVQVINEKKHTDKDYLDIDGLETITPSVVTICTANPKASLPKAVKQAAAKK</sequence>
<evidence type="ECO:0000256" key="2">
    <source>
        <dbReference type="ARBA" id="ARBA00022764"/>
    </source>
</evidence>
<dbReference type="SUPFAM" id="SSF47752">
    <property type="entry name" value="Protein HNS-dependent expression A, HdeA"/>
    <property type="match status" value="1"/>
</dbReference>
<keyword evidence="1" id="KW-0732">Signal</keyword>
<evidence type="ECO:0000256" key="3">
    <source>
        <dbReference type="ARBA" id="ARBA00023186"/>
    </source>
</evidence>
<gene>
    <name evidence="4" type="ORF">DM558_06835</name>
</gene>
<organism evidence="4 5">
    <name type="scientific">Entomomonas moraniae</name>
    <dbReference type="NCBI Taxonomy" id="2213226"/>
    <lineage>
        <taxon>Bacteria</taxon>
        <taxon>Pseudomonadati</taxon>
        <taxon>Pseudomonadota</taxon>
        <taxon>Gammaproteobacteria</taxon>
        <taxon>Pseudomonadales</taxon>
        <taxon>Pseudomonadaceae</taxon>
        <taxon>Entomomonas</taxon>
    </lineage>
</organism>
<dbReference type="GO" id="GO:0071468">
    <property type="term" value="P:cellular response to acidic pH"/>
    <property type="evidence" value="ECO:0007669"/>
    <property type="project" value="InterPro"/>
</dbReference>
<keyword evidence="5" id="KW-1185">Reference proteome</keyword>
<name>A0A3Q9JIN0_9GAMM</name>
<dbReference type="InterPro" id="IPR036831">
    <property type="entry name" value="HdeA_sf"/>
</dbReference>
<dbReference type="Pfam" id="PF06411">
    <property type="entry name" value="HdeA"/>
    <property type="match status" value="1"/>
</dbReference>
<accession>A0A3Q9JIN0</accession>
<dbReference type="InterPro" id="IPR010486">
    <property type="entry name" value="HNS-dep_expression_A/B"/>
</dbReference>
<reference evidence="5" key="1">
    <citation type="submission" date="2018-06" db="EMBL/GenBank/DDBJ databases">
        <title>Complete genome of Pseudomonas insecticola strain QZS01.</title>
        <authorList>
            <person name="Wang J."/>
            <person name="Su Q."/>
        </authorList>
    </citation>
    <scope>NUCLEOTIDE SEQUENCE [LARGE SCALE GENOMIC DNA]</scope>
    <source>
        <strain evidence="5">QZS01</strain>
    </source>
</reference>
<dbReference type="EMBL" id="CP029822">
    <property type="protein sequence ID" value="AZS50507.1"/>
    <property type="molecule type" value="Genomic_DNA"/>
</dbReference>
<keyword evidence="2" id="KW-0574">Periplasm</keyword>
<keyword evidence="3" id="KW-0143">Chaperone</keyword>
<evidence type="ECO:0000256" key="1">
    <source>
        <dbReference type="ARBA" id="ARBA00022729"/>
    </source>
</evidence>
<dbReference type="Proteomes" id="UP000273143">
    <property type="component" value="Chromosome"/>
</dbReference>
<dbReference type="KEGG" id="emo:DM558_06835"/>
<dbReference type="NCBIfam" id="NF007576">
    <property type="entry name" value="PRK10208.1"/>
    <property type="match status" value="1"/>
</dbReference>
<dbReference type="GO" id="GO:0030288">
    <property type="term" value="C:outer membrane-bounded periplasmic space"/>
    <property type="evidence" value="ECO:0007669"/>
    <property type="project" value="InterPro"/>
</dbReference>
<evidence type="ECO:0000313" key="5">
    <source>
        <dbReference type="Proteomes" id="UP000273143"/>
    </source>
</evidence>
<protein>
    <recommendedName>
        <fullName evidence="6">Acid stress chaperone HdeA</fullName>
    </recommendedName>
</protein>
<dbReference type="Gene3D" id="1.10.890.10">
    <property type="entry name" value="HNS-dependent expression A"/>
    <property type="match status" value="1"/>
</dbReference>
<dbReference type="InterPro" id="IPR038303">
    <property type="entry name" value="HdeA/HdeB_sf"/>
</dbReference>
<dbReference type="AlphaFoldDB" id="A0A3Q9JIN0"/>
<proteinExistence type="predicted"/>